<dbReference type="STRING" id="7574.A0A1S3IA21"/>
<accession>A0A1S3IA21</accession>
<protein>
    <submittedName>
        <fullName evidence="2">Uncharacterized protein LOC106162115</fullName>
    </submittedName>
</protein>
<dbReference type="InParanoid" id="A0A1S3IA21"/>
<gene>
    <name evidence="2" type="primary">LOC106162115</name>
</gene>
<dbReference type="OrthoDB" id="10251809at2759"/>
<name>A0A1S3IA21_LINAN</name>
<evidence type="ECO:0000313" key="2">
    <source>
        <dbReference type="RefSeq" id="XP_013394706.1"/>
    </source>
</evidence>
<dbReference type="SUPFAM" id="SSF50965">
    <property type="entry name" value="Galactose oxidase, central domain"/>
    <property type="match status" value="1"/>
</dbReference>
<dbReference type="RefSeq" id="XP_013394706.1">
    <property type="nucleotide sequence ID" value="XM_013539252.1"/>
</dbReference>
<dbReference type="GeneID" id="106162115"/>
<dbReference type="InterPro" id="IPR011043">
    <property type="entry name" value="Gal_Oxase/kelch_b-propeller"/>
</dbReference>
<dbReference type="KEGG" id="lak:106162115"/>
<dbReference type="AlphaFoldDB" id="A0A1S3IA21"/>
<organism evidence="1 2">
    <name type="scientific">Lingula anatina</name>
    <name type="common">Brachiopod</name>
    <name type="synonym">Lingula unguis</name>
    <dbReference type="NCBI Taxonomy" id="7574"/>
    <lineage>
        <taxon>Eukaryota</taxon>
        <taxon>Metazoa</taxon>
        <taxon>Spiralia</taxon>
        <taxon>Lophotrochozoa</taxon>
        <taxon>Brachiopoda</taxon>
        <taxon>Linguliformea</taxon>
        <taxon>Lingulata</taxon>
        <taxon>Lingulida</taxon>
        <taxon>Linguloidea</taxon>
        <taxon>Lingulidae</taxon>
        <taxon>Lingula</taxon>
    </lineage>
</organism>
<dbReference type="Proteomes" id="UP000085678">
    <property type="component" value="Unplaced"/>
</dbReference>
<keyword evidence="1" id="KW-1185">Reference proteome</keyword>
<sequence length="105" mass="11582">MEWMQPTVQGELPSGRGVHTSVVVDDQLVLFGGSSDFNPETMQCQKYHNEVYTTRTVDILQGGSIANTEANQENFPISTNIPVQENTDIQKFVSGIVPSPQNEVN</sequence>
<dbReference type="Gene3D" id="2.120.10.80">
    <property type="entry name" value="Kelch-type beta propeller"/>
    <property type="match status" value="1"/>
</dbReference>
<proteinExistence type="predicted"/>
<evidence type="ECO:0000313" key="1">
    <source>
        <dbReference type="Proteomes" id="UP000085678"/>
    </source>
</evidence>
<reference evidence="2" key="1">
    <citation type="submission" date="2025-08" db="UniProtKB">
        <authorList>
            <consortium name="RefSeq"/>
        </authorList>
    </citation>
    <scope>IDENTIFICATION</scope>
    <source>
        <tissue evidence="2">Gonads</tissue>
    </source>
</reference>
<dbReference type="InterPro" id="IPR015915">
    <property type="entry name" value="Kelch-typ_b-propeller"/>
</dbReference>